<feature type="domain" description="Dicarboxylate carrier MatC N-terminal" evidence="3">
    <location>
        <begin position="1"/>
        <end position="148"/>
    </location>
</feature>
<sequence length="465" mass="47023">MQVHLLAIGVLALAFLLGALRGINLGAVALVGGGAMVLLVTGKGVDELYAAFPADLFVLLIGVTFLFGIAAVNGTIEWVVDVLSRSVRGRASVMPWLLFLIAGVVTSLGALAPVVVGLVAPIGMRLAKKHGISPRLAGLMILHGACCGNFSPVNLLGATVNTTIERAGLDPNPIALFLANIGYNVMLGVVIYCFFGGLKLWRAERGTAALPITALAEPVTATASTTGTAGVTAAATSARMTAASPAGSGTPATDPAGTPDTPDAQPLTFDRIKGLTLAVIVAVGAIAMVGKVDLGILALSASVLLMVVAPKSSTGAAKRIAWDVVLLICGVVTYVGLLNEIGTIKFVGDAANSLGSPLATAFLICLIGAVVSAFASSAGIIAVLIPLAMPFLLSGQISVTGMAIAVAISATVVDSTPFSTIGAVVLSNADSEDRHYTYRGFLSWGALMVVTAPVLTMAFVLPGLL</sequence>
<dbReference type="EMBL" id="BAAAMU010000033">
    <property type="protein sequence ID" value="GAA1643877.1"/>
    <property type="molecule type" value="Genomic_DNA"/>
</dbReference>
<feature type="region of interest" description="Disordered" evidence="1">
    <location>
        <begin position="242"/>
        <end position="263"/>
    </location>
</feature>
<dbReference type="PANTHER" id="PTHR42826">
    <property type="entry name" value="DICARBOXYLATE TRANSPORTER 2.1, CHLOROPLASTIC"/>
    <property type="match status" value="1"/>
</dbReference>
<feature type="transmembrane region" description="Helical" evidence="2">
    <location>
        <begin position="275"/>
        <end position="308"/>
    </location>
</feature>
<proteinExistence type="predicted"/>
<reference evidence="4 5" key="1">
    <citation type="journal article" date="2019" name="Int. J. Syst. Evol. Microbiol.">
        <title>The Global Catalogue of Microorganisms (GCM) 10K type strain sequencing project: providing services to taxonomists for standard genome sequencing and annotation.</title>
        <authorList>
            <consortium name="The Broad Institute Genomics Platform"/>
            <consortium name="The Broad Institute Genome Sequencing Center for Infectious Disease"/>
            <person name="Wu L."/>
            <person name="Ma J."/>
        </authorList>
    </citation>
    <scope>NUCLEOTIDE SEQUENCE [LARGE SCALE GENOMIC DNA]</scope>
    <source>
        <strain evidence="4 5">JCM 13929</strain>
    </source>
</reference>
<feature type="transmembrane region" description="Helical" evidence="2">
    <location>
        <begin position="320"/>
        <end position="337"/>
    </location>
</feature>
<dbReference type="InterPro" id="IPR009827">
    <property type="entry name" value="MatC_N"/>
</dbReference>
<evidence type="ECO:0000313" key="4">
    <source>
        <dbReference type="EMBL" id="GAA1643877.1"/>
    </source>
</evidence>
<feature type="transmembrane region" description="Helical" evidence="2">
    <location>
        <begin position="174"/>
        <end position="195"/>
    </location>
</feature>
<protein>
    <submittedName>
        <fullName evidence="4">SLC13 family permease</fullName>
    </submittedName>
</protein>
<dbReference type="Pfam" id="PF07158">
    <property type="entry name" value="MatC_N"/>
    <property type="match status" value="1"/>
</dbReference>
<feature type="transmembrane region" description="Helical" evidence="2">
    <location>
        <begin position="56"/>
        <end position="76"/>
    </location>
</feature>
<dbReference type="Proteomes" id="UP001500064">
    <property type="component" value="Unassembled WGS sequence"/>
</dbReference>
<keyword evidence="5" id="KW-1185">Reference proteome</keyword>
<organism evidence="4 5">
    <name type="scientific">Nonomuraea maheshkhaliensis</name>
    <dbReference type="NCBI Taxonomy" id="419590"/>
    <lineage>
        <taxon>Bacteria</taxon>
        <taxon>Bacillati</taxon>
        <taxon>Actinomycetota</taxon>
        <taxon>Actinomycetes</taxon>
        <taxon>Streptosporangiales</taxon>
        <taxon>Streptosporangiaceae</taxon>
        <taxon>Nonomuraea</taxon>
    </lineage>
</organism>
<dbReference type="RefSeq" id="WP_346107821.1">
    <property type="nucleotide sequence ID" value="NZ_BAAAMU010000033.1"/>
</dbReference>
<evidence type="ECO:0000313" key="5">
    <source>
        <dbReference type="Proteomes" id="UP001500064"/>
    </source>
</evidence>
<feature type="transmembrane region" description="Helical" evidence="2">
    <location>
        <begin position="441"/>
        <end position="461"/>
    </location>
</feature>
<evidence type="ECO:0000256" key="2">
    <source>
        <dbReference type="SAM" id="Phobius"/>
    </source>
</evidence>
<evidence type="ECO:0000256" key="1">
    <source>
        <dbReference type="SAM" id="MobiDB-lite"/>
    </source>
</evidence>
<comment type="caution">
    <text evidence="4">The sequence shown here is derived from an EMBL/GenBank/DDBJ whole genome shotgun (WGS) entry which is preliminary data.</text>
</comment>
<keyword evidence="2" id="KW-0812">Transmembrane</keyword>
<keyword evidence="2" id="KW-1133">Transmembrane helix</keyword>
<gene>
    <name evidence="4" type="ORF">GCM10009733_046220</name>
</gene>
<name>A0ABN2FG84_9ACTN</name>
<evidence type="ECO:0000259" key="3">
    <source>
        <dbReference type="Pfam" id="PF07158"/>
    </source>
</evidence>
<feature type="transmembrane region" description="Helical" evidence="2">
    <location>
        <begin position="96"/>
        <end position="124"/>
    </location>
</feature>
<accession>A0ABN2FG84</accession>
<keyword evidence="2" id="KW-0472">Membrane</keyword>
<dbReference type="InterPro" id="IPR030676">
    <property type="entry name" value="CitT-rel"/>
</dbReference>
<feature type="transmembrane region" description="Helical" evidence="2">
    <location>
        <begin position="358"/>
        <end position="385"/>
    </location>
</feature>